<feature type="transmembrane region" description="Helical" evidence="2">
    <location>
        <begin position="46"/>
        <end position="79"/>
    </location>
</feature>
<keyword evidence="2" id="KW-0472">Membrane</keyword>
<evidence type="ECO:0000256" key="2">
    <source>
        <dbReference type="SAM" id="Phobius"/>
    </source>
</evidence>
<dbReference type="KEGG" id="tcd:AAIA72_11480"/>
<dbReference type="EMBL" id="CP154858">
    <property type="protein sequence ID" value="XDT71424.1"/>
    <property type="molecule type" value="Genomic_DNA"/>
</dbReference>
<accession>A0AB39UT11</accession>
<feature type="transmembrane region" description="Helical" evidence="2">
    <location>
        <begin position="119"/>
        <end position="139"/>
    </location>
</feature>
<sequence>MPVSQPVPATRLYLRAMMGFHLWCWLFSVPLYLLGGEHEGPLVPIIFYPMSILSGFMGYPDSLVIFLCVTSAFAVALYVHHKRRRIYIAVMAGAALLGLIFLLGYLVGGDAPLPRIRPLKSTTGFVAFLYLLAAPPALLRHAKTLQAQATREKPQATDFHPYGTGPQGQRDRQAHLEIIAGRLQKEGLAADVGDVNDLIPDLASYARRTTSPLTHRLIRMLSASNTSPPE</sequence>
<evidence type="ECO:0000313" key="3">
    <source>
        <dbReference type="EMBL" id="XDT71424.1"/>
    </source>
</evidence>
<evidence type="ECO:0000256" key="1">
    <source>
        <dbReference type="SAM" id="MobiDB-lite"/>
    </source>
</evidence>
<protein>
    <submittedName>
        <fullName evidence="3">Uncharacterized protein</fullName>
    </submittedName>
</protein>
<dbReference type="AlphaFoldDB" id="A0AB39UT11"/>
<organism evidence="3">
    <name type="scientific">Thermohahella caldifontis</name>
    <dbReference type="NCBI Taxonomy" id="3142973"/>
    <lineage>
        <taxon>Bacteria</taxon>
        <taxon>Pseudomonadati</taxon>
        <taxon>Pseudomonadota</taxon>
        <taxon>Gammaproteobacteria</taxon>
        <taxon>Oceanospirillales</taxon>
        <taxon>Hahellaceae</taxon>
        <taxon>Thermohahella</taxon>
    </lineage>
</organism>
<proteinExistence type="predicted"/>
<feature type="transmembrane region" description="Helical" evidence="2">
    <location>
        <begin position="12"/>
        <end position="34"/>
    </location>
</feature>
<feature type="transmembrane region" description="Helical" evidence="2">
    <location>
        <begin position="86"/>
        <end position="107"/>
    </location>
</feature>
<reference evidence="3" key="1">
    <citation type="submission" date="2024-05" db="EMBL/GenBank/DDBJ databases">
        <title>Genome sequencing of novel strain.</title>
        <authorList>
            <person name="Ganbat D."/>
            <person name="Ganbat S."/>
            <person name="Lee S.-J."/>
        </authorList>
    </citation>
    <scope>NUCLEOTIDE SEQUENCE</scope>
    <source>
        <strain evidence="3">SMD15-11</strain>
    </source>
</reference>
<dbReference type="RefSeq" id="WP_369600460.1">
    <property type="nucleotide sequence ID" value="NZ_CP154858.1"/>
</dbReference>
<keyword evidence="2" id="KW-0812">Transmembrane</keyword>
<gene>
    <name evidence="3" type="ORF">AAIA72_11480</name>
</gene>
<keyword evidence="2" id="KW-1133">Transmembrane helix</keyword>
<feature type="region of interest" description="Disordered" evidence="1">
    <location>
        <begin position="150"/>
        <end position="170"/>
    </location>
</feature>
<name>A0AB39UT11_9GAMM</name>